<sequence>MQLRQSSSSVQNIWAGVLASSSVLGSLALACIFPFAAIATLLAATLPFRKAAVWMGAVWFANQLVGYLILGYPQTANSFGHGLAMGATAMATLFVAKTVLDMRSDRSFVTLGLAFVAAFAAYEALLLLAATFLGGVQNFMPSIVWMVAQNDILWFAGLAILYMVLDGTLFERIGKHANPLG</sequence>
<keyword evidence="1" id="KW-0472">Membrane</keyword>
<organism evidence="2 3">
    <name type="scientific">Parasphingorhabdus flavimaris</name>
    <dbReference type="NCBI Taxonomy" id="266812"/>
    <lineage>
        <taxon>Bacteria</taxon>
        <taxon>Pseudomonadati</taxon>
        <taxon>Pseudomonadota</taxon>
        <taxon>Alphaproteobacteria</taxon>
        <taxon>Sphingomonadales</taxon>
        <taxon>Sphingomonadaceae</taxon>
        <taxon>Parasphingorhabdus</taxon>
    </lineage>
</organism>
<dbReference type="RefSeq" id="WP_176279328.1">
    <property type="nucleotide sequence ID" value="NZ_JABWMH010000002.1"/>
</dbReference>
<accession>A0ABX2N2D2</accession>
<feature type="transmembrane region" description="Helical" evidence="1">
    <location>
        <begin position="51"/>
        <end position="72"/>
    </location>
</feature>
<dbReference type="EMBL" id="JABWMH010000002">
    <property type="protein sequence ID" value="NVD27850.1"/>
    <property type="molecule type" value="Genomic_DNA"/>
</dbReference>
<evidence type="ECO:0000313" key="2">
    <source>
        <dbReference type="EMBL" id="NVD27850.1"/>
    </source>
</evidence>
<keyword evidence="3" id="KW-1185">Reference proteome</keyword>
<dbReference type="Proteomes" id="UP000652427">
    <property type="component" value="Unassembled WGS sequence"/>
</dbReference>
<evidence type="ECO:0000313" key="3">
    <source>
        <dbReference type="Proteomes" id="UP000652427"/>
    </source>
</evidence>
<name>A0ABX2N2D2_9SPHN</name>
<feature type="transmembrane region" description="Helical" evidence="1">
    <location>
        <begin position="152"/>
        <end position="170"/>
    </location>
</feature>
<reference evidence="2 3" key="1">
    <citation type="submission" date="2020-06" db="EMBL/GenBank/DDBJ databases">
        <authorList>
            <person name="Kim S.-J."/>
            <person name="Park S.-J."/>
        </authorList>
    </citation>
    <scope>NUCLEOTIDE SEQUENCE [LARGE SCALE GENOMIC DNA]</scope>
    <source>
        <strain evidence="2 3">SW-151</strain>
    </source>
</reference>
<gene>
    <name evidence="2" type="ORF">HUO14_08040</name>
</gene>
<dbReference type="PROSITE" id="PS51257">
    <property type="entry name" value="PROKAR_LIPOPROTEIN"/>
    <property type="match status" value="1"/>
</dbReference>
<keyword evidence="1" id="KW-1133">Transmembrane helix</keyword>
<comment type="caution">
    <text evidence="2">The sequence shown here is derived from an EMBL/GenBank/DDBJ whole genome shotgun (WGS) entry which is preliminary data.</text>
</comment>
<evidence type="ECO:0000256" key="1">
    <source>
        <dbReference type="SAM" id="Phobius"/>
    </source>
</evidence>
<proteinExistence type="predicted"/>
<feature type="transmembrane region" description="Helical" evidence="1">
    <location>
        <begin position="108"/>
        <end position="132"/>
    </location>
</feature>
<protein>
    <submittedName>
        <fullName evidence="2">Uncharacterized protein</fullName>
    </submittedName>
</protein>
<keyword evidence="1" id="KW-0812">Transmembrane</keyword>
<feature type="transmembrane region" description="Helical" evidence="1">
    <location>
        <begin position="13"/>
        <end position="44"/>
    </location>
</feature>
<feature type="transmembrane region" description="Helical" evidence="1">
    <location>
        <begin position="78"/>
        <end position="96"/>
    </location>
</feature>